<dbReference type="EMBL" id="ML738585">
    <property type="protein sequence ID" value="KAE8168629.1"/>
    <property type="molecule type" value="Genomic_DNA"/>
</dbReference>
<proteinExistence type="predicted"/>
<dbReference type="InterPro" id="IPR032675">
    <property type="entry name" value="LRR_dom_sf"/>
</dbReference>
<gene>
    <name evidence="3" type="ORF">BDV40DRAFT_2289</name>
</gene>
<feature type="region of interest" description="Disordered" evidence="1">
    <location>
        <begin position="217"/>
        <end position="236"/>
    </location>
</feature>
<dbReference type="Pfam" id="PF12937">
    <property type="entry name" value="F-box-like"/>
    <property type="match status" value="1"/>
</dbReference>
<dbReference type="SUPFAM" id="SSF81383">
    <property type="entry name" value="F-box domain"/>
    <property type="match status" value="1"/>
</dbReference>
<sequence length="469" mass="53571">MALINLPLEVLHQIASDLSPKDTCNLISTSRRMHSVFQRKLYTNVVLQVVNPNAPQIFFYTVARNPDLAGYVQSLALASWETYQDWETDRDPEKTTERPDFDSGLIRNLVDKTIDYSEEEKKKWLHDLEEFYDDAWLALLIPRLTNLRKLGLEWPFGSSHVSMMLNKAAINGGVCLPHLEEVDMCWYDTESGVASYQMNPFFKFPSVRKVSGWKVAESAKEDDEEEQEQEEGGEFELDPNEILSSFSLPPRCSNVTDIDLSQTNAGEGMREWIQACKTLKSFRIIHGGAVISDDYVQPRKLYNSLSLHKSTLEALWFEHCDYPKGENDDEWMGSFVGFSALKFIRLSLSNLVGLNGEGSYARKISDVIPSSLETLFLDVGSKALFDVVDDLAEIATPRKFSKLTTLHVETYKIHSTENAAKVAWLQQRCREVGVACYVHDRDHRDYMEGIRLRNSLWSECEAENLDYSN</sequence>
<dbReference type="AlphaFoldDB" id="A0A5N6VCP2"/>
<evidence type="ECO:0000256" key="1">
    <source>
        <dbReference type="SAM" id="MobiDB-lite"/>
    </source>
</evidence>
<dbReference type="Gene3D" id="3.80.10.10">
    <property type="entry name" value="Ribonuclease Inhibitor"/>
    <property type="match status" value="1"/>
</dbReference>
<dbReference type="SMART" id="SM00256">
    <property type="entry name" value="FBOX"/>
    <property type="match status" value="1"/>
</dbReference>
<feature type="domain" description="F-box" evidence="2">
    <location>
        <begin position="1"/>
        <end position="45"/>
    </location>
</feature>
<reference evidence="3 4" key="1">
    <citation type="submission" date="2019-04" db="EMBL/GenBank/DDBJ databases">
        <title>Friends and foes A comparative genomics study of 23 Aspergillus species from section Flavi.</title>
        <authorList>
            <consortium name="DOE Joint Genome Institute"/>
            <person name="Kjaerbolling I."/>
            <person name="Vesth T."/>
            <person name="Frisvad J.C."/>
            <person name="Nybo J.L."/>
            <person name="Theobald S."/>
            <person name="Kildgaard S."/>
            <person name="Isbrandt T."/>
            <person name="Kuo A."/>
            <person name="Sato A."/>
            <person name="Lyhne E.K."/>
            <person name="Kogle M.E."/>
            <person name="Wiebenga A."/>
            <person name="Kun R.S."/>
            <person name="Lubbers R.J."/>
            <person name="Makela M.R."/>
            <person name="Barry K."/>
            <person name="Chovatia M."/>
            <person name="Clum A."/>
            <person name="Daum C."/>
            <person name="Haridas S."/>
            <person name="He G."/>
            <person name="LaButti K."/>
            <person name="Lipzen A."/>
            <person name="Mondo S."/>
            <person name="Riley R."/>
            <person name="Salamov A."/>
            <person name="Simmons B.A."/>
            <person name="Magnuson J.K."/>
            <person name="Henrissat B."/>
            <person name="Mortensen U.H."/>
            <person name="Larsen T.O."/>
            <person name="Devries R.P."/>
            <person name="Grigoriev I.V."/>
            <person name="Machida M."/>
            <person name="Baker S.E."/>
            <person name="Andersen M.R."/>
        </authorList>
    </citation>
    <scope>NUCLEOTIDE SEQUENCE [LARGE SCALE GENOMIC DNA]</scope>
    <source>
        <strain evidence="3 4">CBS 117626</strain>
    </source>
</reference>
<dbReference type="InterPro" id="IPR001810">
    <property type="entry name" value="F-box_dom"/>
</dbReference>
<dbReference type="Proteomes" id="UP000326950">
    <property type="component" value="Unassembled WGS sequence"/>
</dbReference>
<dbReference type="Pfam" id="PF24969">
    <property type="entry name" value="LRR_15"/>
    <property type="match status" value="1"/>
</dbReference>
<keyword evidence="4" id="KW-1185">Reference proteome</keyword>
<dbReference type="InterPro" id="IPR036047">
    <property type="entry name" value="F-box-like_dom_sf"/>
</dbReference>
<dbReference type="InterPro" id="IPR056867">
    <property type="entry name" value="LRR_15"/>
</dbReference>
<name>A0A5N6VCP2_ASPTM</name>
<organism evidence="3 4">
    <name type="scientific">Aspergillus tamarii</name>
    <dbReference type="NCBI Taxonomy" id="41984"/>
    <lineage>
        <taxon>Eukaryota</taxon>
        <taxon>Fungi</taxon>
        <taxon>Dikarya</taxon>
        <taxon>Ascomycota</taxon>
        <taxon>Pezizomycotina</taxon>
        <taxon>Eurotiomycetes</taxon>
        <taxon>Eurotiomycetidae</taxon>
        <taxon>Eurotiales</taxon>
        <taxon>Aspergillaceae</taxon>
        <taxon>Aspergillus</taxon>
        <taxon>Aspergillus subgen. Circumdati</taxon>
    </lineage>
</organism>
<dbReference type="CDD" id="cd09917">
    <property type="entry name" value="F-box_SF"/>
    <property type="match status" value="1"/>
</dbReference>
<dbReference type="OrthoDB" id="2520703at2759"/>
<evidence type="ECO:0000259" key="2">
    <source>
        <dbReference type="PROSITE" id="PS50181"/>
    </source>
</evidence>
<dbReference type="PROSITE" id="PS50181">
    <property type="entry name" value="FBOX"/>
    <property type="match status" value="1"/>
</dbReference>
<accession>A0A5N6VCP2</accession>
<evidence type="ECO:0000313" key="4">
    <source>
        <dbReference type="Proteomes" id="UP000326950"/>
    </source>
</evidence>
<protein>
    <recommendedName>
        <fullName evidence="2">F-box domain-containing protein</fullName>
    </recommendedName>
</protein>
<evidence type="ECO:0000313" key="3">
    <source>
        <dbReference type="EMBL" id="KAE8168629.1"/>
    </source>
</evidence>
<feature type="compositionally biased region" description="Acidic residues" evidence="1">
    <location>
        <begin position="220"/>
        <end position="236"/>
    </location>
</feature>